<sequence length="607" mass="68354">MKTSSFGKYERIINKGTMNIIVFACVIIVIAILATGISSYIIVKNAMIEKLQKQDLVYILKSISAQIDDRIDRAKETSLILADNPEIIQWFQEGETDENFKKLFIKQMTDVAKTLNYTVFFTNRRTGHYWTNSNLLTDTMSKDNISDRWFYDTLASDRKITLNIDHNVVLNQTNLWINTLMGDPHDPAGVAGVGVDLQDISKEFGNYKIGNGSNLWLIDTTGKISISDDVEQSGGRLSEYLPAGIFTDILKNASNGESMKIVSYVGQNGRKDLVYQKLKSCNWILVFQINRSETLGLLNSIMVNTLVSVVIVLIFLILVFYTVSSKIANPYKKTLQLNLELENEIEERTTELREQNSKMTESIYYAKTIQESILPSSEVLQRILGSHFVLWRPRDLVGGDFYWLRETKIGWILVVGDCTGHGVPGALMTMAVNSILSNIVSKNEVISPTDMIKDLNHQLKDALNKEKGDYATDDGLDAAILSYENSGRLLFAGAKMNMYVASSGQMTVYEGHRNGIGYIKSIFNDGISDTIVSLRPGVRVYLTTDGYVDQNGGPHNYSFSKRRFRTNLLNTLDLPITKQGEWLENELTSYQGQEPQRDDITVLGIEF</sequence>
<protein>
    <submittedName>
        <fullName evidence="4">Stage II sporulation protein E (SpoIIE)</fullName>
    </submittedName>
</protein>
<evidence type="ECO:0000256" key="2">
    <source>
        <dbReference type="SAM" id="Phobius"/>
    </source>
</evidence>
<evidence type="ECO:0000259" key="3">
    <source>
        <dbReference type="Pfam" id="PF07228"/>
    </source>
</evidence>
<dbReference type="InterPro" id="IPR001932">
    <property type="entry name" value="PPM-type_phosphatase-like_dom"/>
</dbReference>
<keyword evidence="2" id="KW-0472">Membrane</keyword>
<dbReference type="PANTHER" id="PTHR43156:SF9">
    <property type="entry name" value="HAMP DOMAIN-CONTAINING PROTEIN"/>
    <property type="match status" value="1"/>
</dbReference>
<dbReference type="Pfam" id="PF07228">
    <property type="entry name" value="SpoIIE"/>
    <property type="match status" value="1"/>
</dbReference>
<keyword evidence="5" id="KW-1185">Reference proteome</keyword>
<keyword evidence="1" id="KW-0378">Hydrolase</keyword>
<reference evidence="4 5" key="1">
    <citation type="submission" date="2015-06" db="EMBL/GenBank/DDBJ databases">
        <title>Draft genome of the moderately acidophilic sulfate reducer Candidatus Desulfosporosinus acididurans strain M1.</title>
        <authorList>
            <person name="Poehlein A."/>
            <person name="Petzsch P."/>
            <person name="Johnson B.D."/>
            <person name="Schloemann M."/>
            <person name="Daniel R."/>
            <person name="Muehling M."/>
        </authorList>
    </citation>
    <scope>NUCLEOTIDE SEQUENCE [LARGE SCALE GENOMIC DNA]</scope>
    <source>
        <strain evidence="4 5">M1</strain>
    </source>
</reference>
<dbReference type="GO" id="GO:0016791">
    <property type="term" value="F:phosphatase activity"/>
    <property type="evidence" value="ECO:0007669"/>
    <property type="project" value="TreeGrafter"/>
</dbReference>
<feature type="transmembrane region" description="Helical" evidence="2">
    <location>
        <begin position="301"/>
        <end position="323"/>
    </location>
</feature>
<dbReference type="PANTHER" id="PTHR43156">
    <property type="entry name" value="STAGE II SPORULATION PROTEIN E-RELATED"/>
    <property type="match status" value="1"/>
</dbReference>
<keyword evidence="2" id="KW-1133">Transmembrane helix</keyword>
<proteinExistence type="predicted"/>
<dbReference type="InterPro" id="IPR036457">
    <property type="entry name" value="PPM-type-like_dom_sf"/>
</dbReference>
<organism evidence="4 5">
    <name type="scientific">Desulfosporosinus acididurans</name>
    <dbReference type="NCBI Taxonomy" id="476652"/>
    <lineage>
        <taxon>Bacteria</taxon>
        <taxon>Bacillati</taxon>
        <taxon>Bacillota</taxon>
        <taxon>Clostridia</taxon>
        <taxon>Eubacteriales</taxon>
        <taxon>Desulfitobacteriaceae</taxon>
        <taxon>Desulfosporosinus</taxon>
    </lineage>
</organism>
<accession>A0A0J1FPL8</accession>
<feature type="transmembrane region" description="Helical" evidence="2">
    <location>
        <begin position="20"/>
        <end position="43"/>
    </location>
</feature>
<dbReference type="Gene3D" id="3.30.450.20">
    <property type="entry name" value="PAS domain"/>
    <property type="match status" value="1"/>
</dbReference>
<evidence type="ECO:0000256" key="1">
    <source>
        <dbReference type="ARBA" id="ARBA00022801"/>
    </source>
</evidence>
<dbReference type="PATRIC" id="fig|476652.3.peg.2687"/>
<dbReference type="Proteomes" id="UP000036356">
    <property type="component" value="Unassembled WGS sequence"/>
</dbReference>
<keyword evidence="2" id="KW-0812">Transmembrane</keyword>
<dbReference type="STRING" id="476652.DEAC_c25720"/>
<comment type="caution">
    <text evidence="4">The sequence shown here is derived from an EMBL/GenBank/DDBJ whole genome shotgun (WGS) entry which is preliminary data.</text>
</comment>
<dbReference type="InterPro" id="IPR052016">
    <property type="entry name" value="Bact_Sigma-Reg"/>
</dbReference>
<name>A0A0J1FPL8_9FIRM</name>
<feature type="domain" description="PPM-type phosphatase" evidence="3">
    <location>
        <begin position="411"/>
        <end position="606"/>
    </location>
</feature>
<evidence type="ECO:0000313" key="4">
    <source>
        <dbReference type="EMBL" id="KLU65435.1"/>
    </source>
</evidence>
<dbReference type="RefSeq" id="WP_047810408.1">
    <property type="nucleotide sequence ID" value="NZ_LDZY01000008.1"/>
</dbReference>
<gene>
    <name evidence="4" type="ORF">DEAC_c25720</name>
</gene>
<evidence type="ECO:0000313" key="5">
    <source>
        <dbReference type="Proteomes" id="UP000036356"/>
    </source>
</evidence>
<dbReference type="AlphaFoldDB" id="A0A0J1FPL8"/>
<dbReference type="Gene3D" id="3.60.40.10">
    <property type="entry name" value="PPM-type phosphatase domain"/>
    <property type="match status" value="1"/>
</dbReference>
<dbReference type="EMBL" id="LDZY01000008">
    <property type="protein sequence ID" value="KLU65435.1"/>
    <property type="molecule type" value="Genomic_DNA"/>
</dbReference>